<reference evidence="1 2" key="2">
    <citation type="submission" date="2018-11" db="EMBL/GenBank/DDBJ databases">
        <authorList>
            <consortium name="Pathogen Informatics"/>
        </authorList>
    </citation>
    <scope>NUCLEOTIDE SEQUENCE [LARGE SCALE GENOMIC DNA]</scope>
</reference>
<accession>A0A183DUP8</accession>
<dbReference type="EMBL" id="UYRT01079311">
    <property type="protein sequence ID" value="VDN20454.1"/>
    <property type="molecule type" value="Genomic_DNA"/>
</dbReference>
<gene>
    <name evidence="1" type="ORF">GPUH_LOCUS12439</name>
</gene>
<dbReference type="AlphaFoldDB" id="A0A183DUP8"/>
<dbReference type="Proteomes" id="UP000271098">
    <property type="component" value="Unassembled WGS sequence"/>
</dbReference>
<proteinExistence type="predicted"/>
<evidence type="ECO:0000313" key="2">
    <source>
        <dbReference type="Proteomes" id="UP000271098"/>
    </source>
</evidence>
<reference evidence="3" key="1">
    <citation type="submission" date="2016-06" db="UniProtKB">
        <authorList>
            <consortium name="WormBaseParasite"/>
        </authorList>
    </citation>
    <scope>IDENTIFICATION</scope>
</reference>
<keyword evidence="2" id="KW-1185">Reference proteome</keyword>
<dbReference type="WBParaSite" id="GPUH_0001245301-mRNA-1">
    <property type="protein sequence ID" value="GPUH_0001245301-mRNA-1"/>
    <property type="gene ID" value="GPUH_0001245301"/>
</dbReference>
<evidence type="ECO:0000313" key="1">
    <source>
        <dbReference type="EMBL" id="VDN20454.1"/>
    </source>
</evidence>
<name>A0A183DUP8_9BILA</name>
<sequence length="89" mass="10215">MRLPFCGSFCCSDALQLFVQCAIQERCLTGILTYPSYASQRETVTQTFDGWEMVAEERGEARKRAEDRGGGLVLGVRNNKEERDYWLKK</sequence>
<protein>
    <submittedName>
        <fullName evidence="1 3">Uncharacterized protein</fullName>
    </submittedName>
</protein>
<evidence type="ECO:0000313" key="3">
    <source>
        <dbReference type="WBParaSite" id="GPUH_0001245301-mRNA-1"/>
    </source>
</evidence>
<organism evidence="3">
    <name type="scientific">Gongylonema pulchrum</name>
    <dbReference type="NCBI Taxonomy" id="637853"/>
    <lineage>
        <taxon>Eukaryota</taxon>
        <taxon>Metazoa</taxon>
        <taxon>Ecdysozoa</taxon>
        <taxon>Nematoda</taxon>
        <taxon>Chromadorea</taxon>
        <taxon>Rhabditida</taxon>
        <taxon>Spirurina</taxon>
        <taxon>Spiruromorpha</taxon>
        <taxon>Spiruroidea</taxon>
        <taxon>Gongylonematidae</taxon>
        <taxon>Gongylonema</taxon>
    </lineage>
</organism>